<keyword evidence="5" id="KW-0472">Membrane</keyword>
<keyword evidence="7" id="KW-1185">Reference proteome</keyword>
<gene>
    <name evidence="6" type="primary">nup93_0</name>
    <name evidence="6" type="ORF">FJT64_013266</name>
</gene>
<dbReference type="GO" id="GO:0006606">
    <property type="term" value="P:protein import into nucleus"/>
    <property type="evidence" value="ECO:0007669"/>
    <property type="project" value="TreeGrafter"/>
</dbReference>
<name>A0A6A4V9Y3_AMPAM</name>
<proteinExistence type="inferred from homology"/>
<comment type="caution">
    <text evidence="6">The sequence shown here is derived from an EMBL/GenBank/DDBJ whole genome shotgun (WGS) entry which is preliminary data.</text>
</comment>
<dbReference type="Proteomes" id="UP000440578">
    <property type="component" value="Unassembled WGS sequence"/>
</dbReference>
<accession>A0A6A4V9Y3</accession>
<evidence type="ECO:0000256" key="1">
    <source>
        <dbReference type="ARBA" id="ARBA00004567"/>
    </source>
</evidence>
<keyword evidence="5" id="KW-0811">Translocation</keyword>
<dbReference type="Pfam" id="PF04097">
    <property type="entry name" value="Nic96"/>
    <property type="match status" value="1"/>
</dbReference>
<dbReference type="GO" id="GO:0005643">
    <property type="term" value="C:nuclear pore"/>
    <property type="evidence" value="ECO:0007669"/>
    <property type="project" value="UniProtKB-SubCell"/>
</dbReference>
<dbReference type="OrthoDB" id="1918363at2759"/>
<dbReference type="InterPro" id="IPR007231">
    <property type="entry name" value="Nucleoporin_int_Nup93/Nic96"/>
</dbReference>
<comment type="subcellular location">
    <subcellularLocation>
        <location evidence="1 5">Nucleus</location>
        <location evidence="1 5">Nuclear pore complex</location>
    </subcellularLocation>
</comment>
<dbReference type="PANTHER" id="PTHR11225:SF4">
    <property type="entry name" value="NUCLEAR PORE COMPLEX PROTEIN NUP93"/>
    <property type="match status" value="1"/>
</dbReference>
<dbReference type="PANTHER" id="PTHR11225">
    <property type="entry name" value="NUCLEAR PORE COMPLEX PROTEIN NUP93 NUCLEOPORIN NUP93 DEAD EYE PROTEIN"/>
    <property type="match status" value="1"/>
</dbReference>
<keyword evidence="4 5" id="KW-0539">Nucleus</keyword>
<evidence type="ECO:0000256" key="4">
    <source>
        <dbReference type="ARBA" id="ARBA00023242"/>
    </source>
</evidence>
<reference evidence="6 7" key="1">
    <citation type="submission" date="2019-07" db="EMBL/GenBank/DDBJ databases">
        <title>Draft genome assembly of a fouling barnacle, Amphibalanus amphitrite (Darwin, 1854): The first reference genome for Thecostraca.</title>
        <authorList>
            <person name="Kim W."/>
        </authorList>
    </citation>
    <scope>NUCLEOTIDE SEQUENCE [LARGE SCALE GENOMIC DNA]</scope>
    <source>
        <strain evidence="6">SNU_AA5</strain>
        <tissue evidence="6">Soma without cirri and trophi</tissue>
    </source>
</reference>
<dbReference type="GO" id="GO:0016973">
    <property type="term" value="P:poly(A)+ mRNA export from nucleus"/>
    <property type="evidence" value="ECO:0007669"/>
    <property type="project" value="TreeGrafter"/>
</dbReference>
<keyword evidence="5" id="KW-0813">Transport</keyword>
<keyword evidence="5" id="KW-0509">mRNA transport</keyword>
<evidence type="ECO:0000256" key="3">
    <source>
        <dbReference type="ARBA" id="ARBA00023132"/>
    </source>
</evidence>
<organism evidence="6 7">
    <name type="scientific">Amphibalanus amphitrite</name>
    <name type="common">Striped barnacle</name>
    <name type="synonym">Balanus amphitrite</name>
    <dbReference type="NCBI Taxonomy" id="1232801"/>
    <lineage>
        <taxon>Eukaryota</taxon>
        <taxon>Metazoa</taxon>
        <taxon>Ecdysozoa</taxon>
        <taxon>Arthropoda</taxon>
        <taxon>Crustacea</taxon>
        <taxon>Multicrustacea</taxon>
        <taxon>Cirripedia</taxon>
        <taxon>Thoracica</taxon>
        <taxon>Thoracicalcarea</taxon>
        <taxon>Balanomorpha</taxon>
        <taxon>Balanoidea</taxon>
        <taxon>Balanidae</taxon>
        <taxon>Amphibalaninae</taxon>
        <taxon>Amphibalanus</taxon>
    </lineage>
</organism>
<dbReference type="AlphaFoldDB" id="A0A6A4V9Y3"/>
<evidence type="ECO:0000256" key="5">
    <source>
        <dbReference type="RuleBase" id="RU364035"/>
    </source>
</evidence>
<protein>
    <recommendedName>
        <fullName evidence="5">Nuclear pore protein</fullName>
    </recommendedName>
</protein>
<evidence type="ECO:0000256" key="2">
    <source>
        <dbReference type="ARBA" id="ARBA00010186"/>
    </source>
</evidence>
<keyword evidence="3 5" id="KW-0906">Nuclear pore complex</keyword>
<comment type="similarity">
    <text evidence="2 5">Belongs to the nucleoporin interacting component (NIC) family.</text>
</comment>
<keyword evidence="5" id="KW-0653">Protein transport</keyword>
<evidence type="ECO:0000313" key="7">
    <source>
        <dbReference type="Proteomes" id="UP000440578"/>
    </source>
</evidence>
<dbReference type="EMBL" id="VIIS01002117">
    <property type="protein sequence ID" value="KAF0288354.1"/>
    <property type="molecule type" value="Genomic_DNA"/>
</dbReference>
<sequence>MSLKTMSEGGFSELVQQASRLTTDMDTAAPLPRVQRNLKQLLQAGEQLWARTAQTGAQDVKASILLGSKGVDLPALSMRLDALDASRTFQPLEPVQDTDIAGFLRNERENAVLTVIEQSRKETFEAVDRAHYEAFSSCWELAKHRLLSTLAPSGHDLLDVTLQPELSVSSSSGAAGVRSTLTAQEKAYVDTIAKYIEQLSSDGPRPDLVTTCRELMAKLGDDVAVELWDTVRCVTQVGVRSEVGRFSNSVQAAMIRQAKRFLETSYVSRLQRLVYSHLSMAGLGGEPGTLQLVQSYLAVRPPTAAPDDPLLQGLPAWAVIYHCLRCGDPPAARQAAQRAGPALSDIARVLARVEASQDGRLPPECLSELRQLQYSCRASGTGDHYTRAVCSALGAPDLTEDTVERSADQTASTDDFLWMKLSGLSALPAGDEQRAALSRLQTTLVDKYGESHFDAYNQPALYFRVLLLTGQLEAAVEFLARVERLRAHAVHIALALHELSLLLLARSPQAPLLSSDSDGGGRRLNLARLVLLYTRRFEGPEPESALHYLFLLRRLPPAEGGEDLFAAAAAELALQSGSYERLLGRMAADGRRQPGALDRYDNFDARPVIERVAEECESRGQLEDAVQLYDLADKHDKVLELLNRLLSQLVSSTDTARRERLQGTAIGIARRFKEHGHKGSAESAGTLYLLLDLMSFFDLYRLRRIDEALEVLRRLRLVPLQQNELEMRLAEFGRLQEEVRRCMPDVLLAAMTLLHSAQRGEAGVAPTELRQTARLLITFAGSLPYRLPGDTHARLVQMEVLMN</sequence>
<dbReference type="GO" id="GO:0017056">
    <property type="term" value="F:structural constituent of nuclear pore"/>
    <property type="evidence" value="ECO:0007669"/>
    <property type="project" value="InterPro"/>
</dbReference>
<evidence type="ECO:0000313" key="6">
    <source>
        <dbReference type="EMBL" id="KAF0288354.1"/>
    </source>
</evidence>